<dbReference type="InterPro" id="IPR013689">
    <property type="entry name" value="RNA_helicase_ATP-dep_HrpB_C"/>
</dbReference>
<dbReference type="RefSeq" id="WP_249697994.1">
    <property type="nucleotide sequence ID" value="NZ_JAMFLX010000004.1"/>
</dbReference>
<dbReference type="InterPro" id="IPR011545">
    <property type="entry name" value="DEAD/DEAH_box_helicase_dom"/>
</dbReference>
<dbReference type="Gene3D" id="1.20.120.1080">
    <property type="match status" value="1"/>
</dbReference>
<evidence type="ECO:0000256" key="3">
    <source>
        <dbReference type="ARBA" id="ARBA00022806"/>
    </source>
</evidence>
<proteinExistence type="predicted"/>
<name>A0ABT0PCK4_9GAMM</name>
<dbReference type="CDD" id="cd17990">
    <property type="entry name" value="DEXHc_HrpB"/>
    <property type="match status" value="1"/>
</dbReference>
<dbReference type="SUPFAM" id="SSF52540">
    <property type="entry name" value="P-loop containing nucleoside triphosphate hydrolases"/>
    <property type="match status" value="1"/>
</dbReference>
<keyword evidence="3 7" id="KW-0347">Helicase</keyword>
<dbReference type="NCBIfam" id="TIGR01970">
    <property type="entry name" value="DEAH_box_HrpB"/>
    <property type="match status" value="1"/>
</dbReference>
<dbReference type="Gene3D" id="3.40.50.300">
    <property type="entry name" value="P-loop containing nucleotide triphosphate hydrolases"/>
    <property type="match status" value="2"/>
</dbReference>
<dbReference type="PROSITE" id="PS51194">
    <property type="entry name" value="HELICASE_CTER"/>
    <property type="match status" value="1"/>
</dbReference>
<dbReference type="EMBL" id="JAMFLX010000004">
    <property type="protein sequence ID" value="MCL6269112.1"/>
    <property type="molecule type" value="Genomic_DNA"/>
</dbReference>
<keyword evidence="2" id="KW-0378">Hydrolase</keyword>
<dbReference type="PANTHER" id="PTHR43519">
    <property type="entry name" value="ATP-DEPENDENT RNA HELICASE HRPB"/>
    <property type="match status" value="1"/>
</dbReference>
<evidence type="ECO:0000256" key="4">
    <source>
        <dbReference type="ARBA" id="ARBA00022840"/>
    </source>
</evidence>
<dbReference type="InterPro" id="IPR027417">
    <property type="entry name" value="P-loop_NTPase"/>
</dbReference>
<dbReference type="InterPro" id="IPR007502">
    <property type="entry name" value="Helicase-assoc_dom"/>
</dbReference>
<dbReference type="InterPro" id="IPR014001">
    <property type="entry name" value="Helicase_ATP-bd"/>
</dbReference>
<evidence type="ECO:0000256" key="2">
    <source>
        <dbReference type="ARBA" id="ARBA00022801"/>
    </source>
</evidence>
<organism evidence="7 8">
    <name type="scientific">Parendozoicomonas callyspongiae</name>
    <dbReference type="NCBI Taxonomy" id="2942213"/>
    <lineage>
        <taxon>Bacteria</taxon>
        <taxon>Pseudomonadati</taxon>
        <taxon>Pseudomonadota</taxon>
        <taxon>Gammaproteobacteria</taxon>
        <taxon>Oceanospirillales</taxon>
        <taxon>Endozoicomonadaceae</taxon>
        <taxon>Parendozoicomonas</taxon>
    </lineage>
</organism>
<dbReference type="Pfam" id="PF00271">
    <property type="entry name" value="Helicase_C"/>
    <property type="match status" value="1"/>
</dbReference>
<dbReference type="Proteomes" id="UP001203338">
    <property type="component" value="Unassembled WGS sequence"/>
</dbReference>
<protein>
    <submittedName>
        <fullName evidence="7">ATP-dependent helicase HrpB</fullName>
    </submittedName>
</protein>
<dbReference type="PANTHER" id="PTHR43519:SF1">
    <property type="entry name" value="ATP-DEPENDENT RNA HELICASE HRPB"/>
    <property type="match status" value="1"/>
</dbReference>
<dbReference type="SMART" id="SM00490">
    <property type="entry name" value="HELICc"/>
    <property type="match status" value="1"/>
</dbReference>
<evidence type="ECO:0000313" key="8">
    <source>
        <dbReference type="Proteomes" id="UP001203338"/>
    </source>
</evidence>
<keyword evidence="1" id="KW-0547">Nucleotide-binding</keyword>
<evidence type="ECO:0000256" key="1">
    <source>
        <dbReference type="ARBA" id="ARBA00022741"/>
    </source>
</evidence>
<dbReference type="SMART" id="SM00847">
    <property type="entry name" value="HA2"/>
    <property type="match status" value="1"/>
</dbReference>
<feature type="domain" description="Helicase C-terminal" evidence="6">
    <location>
        <begin position="213"/>
        <end position="378"/>
    </location>
</feature>
<evidence type="ECO:0000259" key="5">
    <source>
        <dbReference type="PROSITE" id="PS51192"/>
    </source>
</evidence>
<feature type="domain" description="Helicase ATP-binding" evidence="5">
    <location>
        <begin position="16"/>
        <end position="184"/>
    </location>
</feature>
<dbReference type="CDD" id="cd18791">
    <property type="entry name" value="SF2_C_RHA"/>
    <property type="match status" value="1"/>
</dbReference>
<comment type="caution">
    <text evidence="7">The sequence shown here is derived from an EMBL/GenBank/DDBJ whole genome shotgun (WGS) entry which is preliminary data.</text>
</comment>
<dbReference type="InterPro" id="IPR001650">
    <property type="entry name" value="Helicase_C-like"/>
</dbReference>
<dbReference type="SMART" id="SM00487">
    <property type="entry name" value="DEXDc"/>
    <property type="match status" value="1"/>
</dbReference>
<keyword evidence="4" id="KW-0067">ATP-binding</keyword>
<sequence>MSVSDLPVTNMLSKLKNTLARNDRVLLQAPPGAGKTTLVPLDILKNAEWLAGQKILLLEPRKLAARSVSRRMAELLGEKVGQTIGWRMQLDTRVSKQTRIEVVTEGVLTRMLQSDPSLEGVGLIIFDEFHERSLQADLGLTLALQSQEGYREEDNPLKILVMSATLATEEMADFLQCPVITSEGRSFPVTAHYRDSAFDRHNRRELIQNCASTIQQALNHHDGSLLAFLPGSGEIRQIEELLQDSLPANTTLHTLYGDLSKEAQDKAIQPCPEGQRKVVLATAIAESSLTIEGVHIVVDAGLMRVPRFDPRSGMSRLDTIRVSASSAEQRAGRAGRLAAGHCYRLWTESEQKQLIPFSKPEILEADLASVALELLGWGISDISELDWLTQPPPASLSQAFDLLESLGALQKHSDDRRQITRHGEAMCQLGLHPRLAHMILIARDRQLSRLAGLLCVLLSERDPLSGIRDAGVDIGLRLAFLESQKLPGFHIPKSTSQRFRQLTTRWLQRLGNPKRCIYTNDDVALLLACAYPDRVARRRCQDGRYLLSGGQGVSFRSAEPLSASEFLVIPETGGHSSQREAIVFLACEITLETIEELFTDQIEEHETVCWDKRQKSVQANLTETFGALTLTSNPIQKPDPEIIAKGLLQGIRETGLHTLPWDKESEAFRNRVNCLYTFDTSWPDLSEQALLDNLEEWLLPFVDGFTRLDHLKKLNLLQCLQAQLDWSRLQELENEAPEKLEVPSGSKIRIDYSNPAEPILGVKLQELFGMLDTPRLAYGKLPLTIELLSPAQRPVQKTHDLKSFWSNTYIEVKKDLKGRYPKHYWPEDPMTAVATRFVRPR</sequence>
<reference evidence="7 8" key="1">
    <citation type="submission" date="2022-05" db="EMBL/GenBank/DDBJ databases">
        <authorList>
            <person name="Park J.-S."/>
        </authorList>
    </citation>
    <scope>NUCLEOTIDE SEQUENCE [LARGE SCALE GENOMIC DNA]</scope>
    <source>
        <strain evidence="7 8">2012CJ34-2</strain>
    </source>
</reference>
<evidence type="ECO:0000313" key="7">
    <source>
        <dbReference type="EMBL" id="MCL6269112.1"/>
    </source>
</evidence>
<dbReference type="GO" id="GO:0004386">
    <property type="term" value="F:helicase activity"/>
    <property type="evidence" value="ECO:0007669"/>
    <property type="project" value="UniProtKB-KW"/>
</dbReference>
<dbReference type="InterPro" id="IPR049614">
    <property type="entry name" value="HrpB_DEXH"/>
</dbReference>
<dbReference type="InterPro" id="IPR010225">
    <property type="entry name" value="HrpB"/>
</dbReference>
<keyword evidence="8" id="KW-1185">Reference proteome</keyword>
<accession>A0ABT0PCK4</accession>
<dbReference type="PROSITE" id="PS51192">
    <property type="entry name" value="HELICASE_ATP_BIND_1"/>
    <property type="match status" value="1"/>
</dbReference>
<dbReference type="Pfam" id="PF08482">
    <property type="entry name" value="HrpB_C"/>
    <property type="match status" value="1"/>
</dbReference>
<gene>
    <name evidence="7" type="primary">hrpB</name>
    <name evidence="7" type="ORF">M3P05_04040</name>
</gene>
<evidence type="ECO:0000259" key="6">
    <source>
        <dbReference type="PROSITE" id="PS51194"/>
    </source>
</evidence>
<dbReference type="Pfam" id="PF00270">
    <property type="entry name" value="DEAD"/>
    <property type="match status" value="1"/>
</dbReference>
<dbReference type="PIRSF" id="PIRSF005496">
    <property type="entry name" value="ATP_hel_hrpB"/>
    <property type="match status" value="1"/>
</dbReference>